<protein>
    <submittedName>
        <fullName evidence="6">FadD7 family fatty acid--CoA ligase</fullName>
    </submittedName>
</protein>
<evidence type="ECO:0000256" key="2">
    <source>
        <dbReference type="ARBA" id="ARBA00022598"/>
    </source>
</evidence>
<dbReference type="Pfam" id="PF00501">
    <property type="entry name" value="AMP-binding"/>
    <property type="match status" value="1"/>
</dbReference>
<evidence type="ECO:0000256" key="3">
    <source>
        <dbReference type="SAM" id="MobiDB-lite"/>
    </source>
</evidence>
<accession>A0AB39SIU1</accession>
<evidence type="ECO:0000313" key="6">
    <source>
        <dbReference type="EMBL" id="XDQ67019.1"/>
    </source>
</evidence>
<dbReference type="InterPro" id="IPR042099">
    <property type="entry name" value="ANL_N_sf"/>
</dbReference>
<keyword evidence="2 6" id="KW-0436">Ligase</keyword>
<dbReference type="Pfam" id="PF13193">
    <property type="entry name" value="AMP-binding_C"/>
    <property type="match status" value="1"/>
</dbReference>
<dbReference type="AlphaFoldDB" id="A0AB39SIU1"/>
<dbReference type="GO" id="GO:0031956">
    <property type="term" value="F:medium-chain fatty acid-CoA ligase activity"/>
    <property type="evidence" value="ECO:0007669"/>
    <property type="project" value="TreeGrafter"/>
</dbReference>
<evidence type="ECO:0000256" key="1">
    <source>
        <dbReference type="ARBA" id="ARBA00006432"/>
    </source>
</evidence>
<sequence length="531" mass="55384">MAVPAAASVRDANRYRPPEVTGLVDLLDRQVRERPHARALVVTADRVHLSYRALASLADDVAARLSGTGLRGGDPVGLICSNTVEFVVALLGAARAGLVVAPLDPALPATQLTARLEALGAPAVLLGPPAAGAPPVAAVPVPSWPLRVDVSRAGTAAVALEPGALAMRQVQGAAGELSPDDALVLFTAGTTDRAKMVPLTHANVAASVRGICATYELGTGDATVAVMPFFHGHGLFAALLASLAGGGCVLLPERGRFSARTFWDDMRAASATWFTAVPTIHEILLDRSETEYPGPQAPPLRFVRSCSAPLNTATQRALERTFGAPLLSAYGMTESAHQATSEPLPQRGPLKHGSVGRPTGVQVRVVGPDGCACPVGVEGEVWVHGPTVARGYLANPAETARGFTDGWLRTGDLGALDKDGHLSLTGRIKNLINRGGEKISPEHVEDILAGCPGVAEAAVFAIPDATYGQRVGAAVVVREGECVGTEEILRYCRDRLAAFEVPDRLAFVDALPYTAKGGLDRRAVEDRYAAP</sequence>
<dbReference type="NCBIfam" id="NF004511">
    <property type="entry name" value="PRK05852.1"/>
    <property type="match status" value="1"/>
</dbReference>
<evidence type="ECO:0000259" key="5">
    <source>
        <dbReference type="Pfam" id="PF13193"/>
    </source>
</evidence>
<dbReference type="RefSeq" id="WP_369263963.1">
    <property type="nucleotide sequence ID" value="NZ_CP163440.1"/>
</dbReference>
<gene>
    <name evidence="6" type="ORF">AB5J50_42680</name>
</gene>
<reference evidence="6" key="1">
    <citation type="submission" date="2024-07" db="EMBL/GenBank/DDBJ databases">
        <authorList>
            <person name="Yu S.T."/>
        </authorList>
    </citation>
    <scope>NUCLEOTIDE SEQUENCE</scope>
    <source>
        <strain evidence="6">R35</strain>
    </source>
</reference>
<feature type="domain" description="AMP-binding enzyme C-terminal" evidence="5">
    <location>
        <begin position="444"/>
        <end position="517"/>
    </location>
</feature>
<dbReference type="InterPro" id="IPR000873">
    <property type="entry name" value="AMP-dep_synth/lig_dom"/>
</dbReference>
<dbReference type="PANTHER" id="PTHR43201:SF5">
    <property type="entry name" value="MEDIUM-CHAIN ACYL-COA LIGASE ACSF2, MITOCHONDRIAL"/>
    <property type="match status" value="1"/>
</dbReference>
<dbReference type="PANTHER" id="PTHR43201">
    <property type="entry name" value="ACYL-COA SYNTHETASE"/>
    <property type="match status" value="1"/>
</dbReference>
<dbReference type="Gene3D" id="3.40.50.12780">
    <property type="entry name" value="N-terminal domain of ligase-like"/>
    <property type="match status" value="1"/>
</dbReference>
<dbReference type="InterPro" id="IPR045851">
    <property type="entry name" value="AMP-bd_C_sf"/>
</dbReference>
<organism evidence="6">
    <name type="scientific">Streptomyces sp. R35</name>
    <dbReference type="NCBI Taxonomy" id="3238630"/>
    <lineage>
        <taxon>Bacteria</taxon>
        <taxon>Bacillati</taxon>
        <taxon>Actinomycetota</taxon>
        <taxon>Actinomycetes</taxon>
        <taxon>Kitasatosporales</taxon>
        <taxon>Streptomycetaceae</taxon>
        <taxon>Streptomyces</taxon>
    </lineage>
</organism>
<comment type="similarity">
    <text evidence="1">Belongs to the ATP-dependent AMP-binding enzyme family.</text>
</comment>
<proteinExistence type="inferred from homology"/>
<name>A0AB39SIU1_9ACTN</name>
<feature type="domain" description="AMP-dependent synthetase/ligase" evidence="4">
    <location>
        <begin position="27"/>
        <end position="393"/>
    </location>
</feature>
<dbReference type="SUPFAM" id="SSF56801">
    <property type="entry name" value="Acetyl-CoA synthetase-like"/>
    <property type="match status" value="1"/>
</dbReference>
<dbReference type="EMBL" id="CP163440">
    <property type="protein sequence ID" value="XDQ67019.1"/>
    <property type="molecule type" value="Genomic_DNA"/>
</dbReference>
<dbReference type="GO" id="GO:0006631">
    <property type="term" value="P:fatty acid metabolic process"/>
    <property type="evidence" value="ECO:0007669"/>
    <property type="project" value="TreeGrafter"/>
</dbReference>
<dbReference type="InterPro" id="IPR025110">
    <property type="entry name" value="AMP-bd_C"/>
</dbReference>
<dbReference type="Gene3D" id="3.30.300.30">
    <property type="match status" value="1"/>
</dbReference>
<feature type="region of interest" description="Disordered" evidence="3">
    <location>
        <begin position="336"/>
        <end position="355"/>
    </location>
</feature>
<evidence type="ECO:0000259" key="4">
    <source>
        <dbReference type="Pfam" id="PF00501"/>
    </source>
</evidence>